<organism evidence="2 3">
    <name type="scientific">Roridomyces roridus</name>
    <dbReference type="NCBI Taxonomy" id="1738132"/>
    <lineage>
        <taxon>Eukaryota</taxon>
        <taxon>Fungi</taxon>
        <taxon>Dikarya</taxon>
        <taxon>Basidiomycota</taxon>
        <taxon>Agaricomycotina</taxon>
        <taxon>Agaricomycetes</taxon>
        <taxon>Agaricomycetidae</taxon>
        <taxon>Agaricales</taxon>
        <taxon>Marasmiineae</taxon>
        <taxon>Mycenaceae</taxon>
        <taxon>Roridomyces</taxon>
    </lineage>
</organism>
<comment type="caution">
    <text evidence="2">The sequence shown here is derived from an EMBL/GenBank/DDBJ whole genome shotgun (WGS) entry which is preliminary data.</text>
</comment>
<reference evidence="2" key="1">
    <citation type="submission" date="2023-03" db="EMBL/GenBank/DDBJ databases">
        <title>Massive genome expansion in bonnet fungi (Mycena s.s.) driven by repeated elements and novel gene families across ecological guilds.</title>
        <authorList>
            <consortium name="Lawrence Berkeley National Laboratory"/>
            <person name="Harder C.B."/>
            <person name="Miyauchi S."/>
            <person name="Viragh M."/>
            <person name="Kuo A."/>
            <person name="Thoen E."/>
            <person name="Andreopoulos B."/>
            <person name="Lu D."/>
            <person name="Skrede I."/>
            <person name="Drula E."/>
            <person name="Henrissat B."/>
            <person name="Morin E."/>
            <person name="Kohler A."/>
            <person name="Barry K."/>
            <person name="LaButti K."/>
            <person name="Morin E."/>
            <person name="Salamov A."/>
            <person name="Lipzen A."/>
            <person name="Mereny Z."/>
            <person name="Hegedus B."/>
            <person name="Baldrian P."/>
            <person name="Stursova M."/>
            <person name="Weitz H."/>
            <person name="Taylor A."/>
            <person name="Grigoriev I.V."/>
            <person name="Nagy L.G."/>
            <person name="Martin F."/>
            <person name="Kauserud H."/>
        </authorList>
    </citation>
    <scope>NUCLEOTIDE SEQUENCE</scope>
    <source>
        <strain evidence="2">9284</strain>
    </source>
</reference>
<dbReference type="AlphaFoldDB" id="A0AAD7BNY2"/>
<dbReference type="SMART" id="SM00225">
    <property type="entry name" value="BTB"/>
    <property type="match status" value="1"/>
</dbReference>
<protein>
    <recommendedName>
        <fullName evidence="1">BTB domain-containing protein</fullName>
    </recommendedName>
</protein>
<dbReference type="Gene3D" id="3.30.710.10">
    <property type="entry name" value="Potassium Channel Kv1.1, Chain A"/>
    <property type="match status" value="1"/>
</dbReference>
<evidence type="ECO:0000313" key="3">
    <source>
        <dbReference type="Proteomes" id="UP001221142"/>
    </source>
</evidence>
<accession>A0AAD7BNY2</accession>
<sequence>MVQYPIVIRHCGAANSERRGRSDDAYISGLQAALSFVSDLIRTLCTQDTPAIEDQANAFTRVADLWFSDGSLVIRAQDREFFVSGAVLAARSSVFSDILSMPQRASNSDEMPIVVLPDNSREVESFLRAIFDSSFFMPPPPPAAPGDLLGIARLSHKYDIQYLFRRALDHLARVYPDDLSSFLTSARKFHPGLYAPASQAIRFRRFHRPPHFPSARPVDHTRKDSSVLAFNPYEITTRDS</sequence>
<keyword evidence="3" id="KW-1185">Reference proteome</keyword>
<proteinExistence type="predicted"/>
<dbReference type="Pfam" id="PF00651">
    <property type="entry name" value="BTB"/>
    <property type="match status" value="1"/>
</dbReference>
<name>A0AAD7BNY2_9AGAR</name>
<feature type="domain" description="BTB" evidence="1">
    <location>
        <begin position="68"/>
        <end position="139"/>
    </location>
</feature>
<dbReference type="CDD" id="cd18186">
    <property type="entry name" value="BTB_POZ_ZBTB_KLHL-like"/>
    <property type="match status" value="1"/>
</dbReference>
<gene>
    <name evidence="2" type="ORF">FB45DRAFT_836370</name>
</gene>
<evidence type="ECO:0000259" key="1">
    <source>
        <dbReference type="PROSITE" id="PS50097"/>
    </source>
</evidence>
<dbReference type="PROSITE" id="PS50097">
    <property type="entry name" value="BTB"/>
    <property type="match status" value="1"/>
</dbReference>
<dbReference type="InterPro" id="IPR000210">
    <property type="entry name" value="BTB/POZ_dom"/>
</dbReference>
<dbReference type="EMBL" id="JARKIF010000012">
    <property type="protein sequence ID" value="KAJ7626161.1"/>
    <property type="molecule type" value="Genomic_DNA"/>
</dbReference>
<evidence type="ECO:0000313" key="2">
    <source>
        <dbReference type="EMBL" id="KAJ7626161.1"/>
    </source>
</evidence>
<dbReference type="InterPro" id="IPR011333">
    <property type="entry name" value="SKP1/BTB/POZ_sf"/>
</dbReference>
<dbReference type="SUPFAM" id="SSF54695">
    <property type="entry name" value="POZ domain"/>
    <property type="match status" value="1"/>
</dbReference>
<dbReference type="Proteomes" id="UP001221142">
    <property type="component" value="Unassembled WGS sequence"/>
</dbReference>